<keyword evidence="4" id="KW-1185">Reference proteome</keyword>
<sequence>MKNLRPGGEGVFDAEVEGTANLPYTVHVDTVHVRQSHCDCPHAAGTKRICKHMVATVFTAYPQQVDAFKWEVEQEELAFQREEEAHRAELVRYVNSLKKDELREALLAALIELEERQDRWW</sequence>
<accession>A0ABT7V8G9</accession>
<evidence type="ECO:0000259" key="2">
    <source>
        <dbReference type="PROSITE" id="PS50966"/>
    </source>
</evidence>
<dbReference type="Pfam" id="PF04434">
    <property type="entry name" value="SWIM"/>
    <property type="match status" value="1"/>
</dbReference>
<gene>
    <name evidence="3" type="ORF">QUW28_04685</name>
</gene>
<comment type="caution">
    <text evidence="3">The sequence shown here is derived from an EMBL/GenBank/DDBJ whole genome shotgun (WGS) entry which is preliminary data.</text>
</comment>
<organism evidence="3 4">
    <name type="scientific">Enorma phocaeensis</name>
    <dbReference type="NCBI Taxonomy" id="1871019"/>
    <lineage>
        <taxon>Bacteria</taxon>
        <taxon>Bacillati</taxon>
        <taxon>Actinomycetota</taxon>
        <taxon>Coriobacteriia</taxon>
        <taxon>Coriobacteriales</taxon>
        <taxon>Coriobacteriaceae</taxon>
        <taxon>Enorma</taxon>
    </lineage>
</organism>
<keyword evidence="1" id="KW-0479">Metal-binding</keyword>
<reference evidence="4" key="1">
    <citation type="submission" date="2023-06" db="EMBL/GenBank/DDBJ databases">
        <title>Identification and characterization of horizontal gene transfer across gut microbiota members of farm animals based on homology search.</title>
        <authorList>
            <person name="Zeman M."/>
            <person name="Kubasova T."/>
            <person name="Jahodarova E."/>
            <person name="Nykrynova M."/>
            <person name="Rychlik I."/>
        </authorList>
    </citation>
    <scope>NUCLEOTIDE SEQUENCE [LARGE SCALE GENOMIC DNA]</scope>
    <source>
        <strain evidence="4">154_Feed</strain>
    </source>
</reference>
<dbReference type="EMBL" id="JAUDDZ010000004">
    <property type="protein sequence ID" value="MDM8274796.1"/>
    <property type="molecule type" value="Genomic_DNA"/>
</dbReference>
<keyword evidence="1" id="KW-0862">Zinc</keyword>
<name>A0ABT7V8G9_9ACTN</name>
<protein>
    <submittedName>
        <fullName evidence="3">SWIM zinc finger family protein</fullName>
    </submittedName>
</protein>
<dbReference type="Proteomes" id="UP001529421">
    <property type="component" value="Unassembled WGS sequence"/>
</dbReference>
<evidence type="ECO:0000313" key="3">
    <source>
        <dbReference type="EMBL" id="MDM8274796.1"/>
    </source>
</evidence>
<proteinExistence type="predicted"/>
<evidence type="ECO:0000256" key="1">
    <source>
        <dbReference type="PROSITE-ProRule" id="PRU00325"/>
    </source>
</evidence>
<feature type="domain" description="SWIM-type" evidence="2">
    <location>
        <begin position="24"/>
        <end position="61"/>
    </location>
</feature>
<dbReference type="PROSITE" id="PS50966">
    <property type="entry name" value="ZF_SWIM"/>
    <property type="match status" value="1"/>
</dbReference>
<evidence type="ECO:0000313" key="4">
    <source>
        <dbReference type="Proteomes" id="UP001529421"/>
    </source>
</evidence>
<keyword evidence="1" id="KW-0863">Zinc-finger</keyword>
<reference evidence="3 4" key="2">
    <citation type="submission" date="2023-06" db="EMBL/GenBank/DDBJ databases">
        <authorList>
            <person name="Zeman M."/>
            <person name="Kubasova T."/>
            <person name="Jahodarova E."/>
            <person name="Nykrynova M."/>
            <person name="Rychlik I."/>
        </authorList>
    </citation>
    <scope>NUCLEOTIDE SEQUENCE [LARGE SCALE GENOMIC DNA]</scope>
    <source>
        <strain evidence="3 4">154_Feed</strain>
    </source>
</reference>
<dbReference type="InterPro" id="IPR007527">
    <property type="entry name" value="Znf_SWIM"/>
</dbReference>